<evidence type="ECO:0008006" key="3">
    <source>
        <dbReference type="Google" id="ProtNLM"/>
    </source>
</evidence>
<dbReference type="Proteomes" id="UP000237968">
    <property type="component" value="Unassembled WGS sequence"/>
</dbReference>
<proteinExistence type="predicted"/>
<keyword evidence="2" id="KW-1185">Reference proteome</keyword>
<reference evidence="1 2" key="1">
    <citation type="submission" date="2018-03" db="EMBL/GenBank/DDBJ databases">
        <title>Draft Genome Sequences of the Obligatory Marine Myxobacteria Enhygromyxa salina SWB005.</title>
        <authorList>
            <person name="Poehlein A."/>
            <person name="Moghaddam J.A."/>
            <person name="Harms H."/>
            <person name="Alanjari M."/>
            <person name="Koenig G.M."/>
            <person name="Daniel R."/>
            <person name="Schaeberle T.F."/>
        </authorList>
    </citation>
    <scope>NUCLEOTIDE SEQUENCE [LARGE SCALE GENOMIC DNA]</scope>
    <source>
        <strain evidence="1 2">SWB005</strain>
    </source>
</reference>
<evidence type="ECO:0000313" key="2">
    <source>
        <dbReference type="Proteomes" id="UP000237968"/>
    </source>
</evidence>
<dbReference type="EMBL" id="PVNK01000096">
    <property type="protein sequence ID" value="PRQ03301.1"/>
    <property type="molecule type" value="Genomic_DNA"/>
</dbReference>
<protein>
    <recommendedName>
        <fullName evidence="3">Lipoprotein</fullName>
    </recommendedName>
</protein>
<name>A0A2S9YE64_9BACT</name>
<gene>
    <name evidence="1" type="ORF">ENSA5_17380</name>
</gene>
<evidence type="ECO:0000313" key="1">
    <source>
        <dbReference type="EMBL" id="PRQ03301.1"/>
    </source>
</evidence>
<dbReference type="PROSITE" id="PS51257">
    <property type="entry name" value="PROKAR_LIPOPROTEIN"/>
    <property type="match status" value="1"/>
</dbReference>
<sequence>MDKYKYDKAYRTLGPLALAVAAIAGLTIGACKKPQTNPLPG</sequence>
<comment type="caution">
    <text evidence="1">The sequence shown here is derived from an EMBL/GenBank/DDBJ whole genome shotgun (WGS) entry which is preliminary data.</text>
</comment>
<accession>A0A2S9YE64</accession>
<dbReference type="AlphaFoldDB" id="A0A2S9YE64"/>
<organism evidence="1 2">
    <name type="scientific">Enhygromyxa salina</name>
    <dbReference type="NCBI Taxonomy" id="215803"/>
    <lineage>
        <taxon>Bacteria</taxon>
        <taxon>Pseudomonadati</taxon>
        <taxon>Myxococcota</taxon>
        <taxon>Polyangia</taxon>
        <taxon>Nannocystales</taxon>
        <taxon>Nannocystaceae</taxon>
        <taxon>Enhygromyxa</taxon>
    </lineage>
</organism>